<dbReference type="GO" id="GO:0004523">
    <property type="term" value="F:RNA-DNA hybrid ribonuclease activity"/>
    <property type="evidence" value="ECO:0007669"/>
    <property type="project" value="InterPro"/>
</dbReference>
<gene>
    <name evidence="2" type="ORF">MGAL_10B019847</name>
</gene>
<dbReference type="InterPro" id="IPR036397">
    <property type="entry name" value="RNaseH_sf"/>
</dbReference>
<evidence type="ECO:0000313" key="3">
    <source>
        <dbReference type="Proteomes" id="UP000596742"/>
    </source>
</evidence>
<dbReference type="CDD" id="cd09276">
    <property type="entry name" value="Rnase_HI_RT_non_LTR"/>
    <property type="match status" value="1"/>
</dbReference>
<dbReference type="PROSITE" id="PS50879">
    <property type="entry name" value="RNASE_H_1"/>
    <property type="match status" value="1"/>
</dbReference>
<proteinExistence type="predicted"/>
<protein>
    <recommendedName>
        <fullName evidence="1">RNase H type-1 domain-containing protein</fullName>
    </recommendedName>
</protein>
<evidence type="ECO:0000313" key="2">
    <source>
        <dbReference type="EMBL" id="VDI07530.1"/>
    </source>
</evidence>
<dbReference type="InterPro" id="IPR002156">
    <property type="entry name" value="RNaseH_domain"/>
</dbReference>
<dbReference type="OrthoDB" id="6155456at2759"/>
<keyword evidence="3" id="KW-1185">Reference proteome</keyword>
<dbReference type="Gene3D" id="3.30.420.10">
    <property type="entry name" value="Ribonuclease H-like superfamily/Ribonuclease H"/>
    <property type="match status" value="1"/>
</dbReference>
<dbReference type="AlphaFoldDB" id="A0A8B6CMS5"/>
<dbReference type="Proteomes" id="UP000596742">
    <property type="component" value="Unassembled WGS sequence"/>
</dbReference>
<dbReference type="SUPFAM" id="SSF53098">
    <property type="entry name" value="Ribonuclease H-like"/>
    <property type="match status" value="1"/>
</dbReference>
<feature type="domain" description="RNase H type-1" evidence="1">
    <location>
        <begin position="97"/>
        <end position="229"/>
    </location>
</feature>
<accession>A0A8B6CMS5</accession>
<sequence>MTSFDNSHPAKAAVNDTFIFDYYSKNVKRKPFSITARDFLAQNKFSTEYIYRYSECPCPPWHIEKSLVKTQLQDKISKKDLPHLIKSEAEILIDSEYSKHLQIFTDGSKDPHGNTSCAYVVPELKIKKGFKLPNYISIFMSELMAIFVSLLWLEDFKPIKTVIFVDSLSALQAIRAPIFKVKNQILYDIHLILTSLKKGGSEIIFEWIPSHVGVMGNESADLQAKNALNLDNCIDFIPLFKEDIKTVCKNFLKNSWQKDWETNKDRSLFKIIDKVNFQINIPNLTREKETITLQIKNRIYWTK</sequence>
<dbReference type="EMBL" id="UYJE01002069">
    <property type="protein sequence ID" value="VDI07530.1"/>
    <property type="molecule type" value="Genomic_DNA"/>
</dbReference>
<name>A0A8B6CMS5_MYTGA</name>
<dbReference type="GO" id="GO:0003676">
    <property type="term" value="F:nucleic acid binding"/>
    <property type="evidence" value="ECO:0007669"/>
    <property type="project" value="InterPro"/>
</dbReference>
<organism evidence="2 3">
    <name type="scientific">Mytilus galloprovincialis</name>
    <name type="common">Mediterranean mussel</name>
    <dbReference type="NCBI Taxonomy" id="29158"/>
    <lineage>
        <taxon>Eukaryota</taxon>
        <taxon>Metazoa</taxon>
        <taxon>Spiralia</taxon>
        <taxon>Lophotrochozoa</taxon>
        <taxon>Mollusca</taxon>
        <taxon>Bivalvia</taxon>
        <taxon>Autobranchia</taxon>
        <taxon>Pteriomorphia</taxon>
        <taxon>Mytilida</taxon>
        <taxon>Mytiloidea</taxon>
        <taxon>Mytilidae</taxon>
        <taxon>Mytilinae</taxon>
        <taxon>Mytilus</taxon>
    </lineage>
</organism>
<comment type="caution">
    <text evidence="2">The sequence shown here is derived from an EMBL/GenBank/DDBJ whole genome shotgun (WGS) entry which is preliminary data.</text>
</comment>
<reference evidence="2" key="1">
    <citation type="submission" date="2018-11" db="EMBL/GenBank/DDBJ databases">
        <authorList>
            <person name="Alioto T."/>
            <person name="Alioto T."/>
        </authorList>
    </citation>
    <scope>NUCLEOTIDE SEQUENCE</scope>
</reference>
<dbReference type="InterPro" id="IPR012337">
    <property type="entry name" value="RNaseH-like_sf"/>
</dbReference>
<dbReference type="Pfam" id="PF00075">
    <property type="entry name" value="RNase_H"/>
    <property type="match status" value="1"/>
</dbReference>
<evidence type="ECO:0000259" key="1">
    <source>
        <dbReference type="PROSITE" id="PS50879"/>
    </source>
</evidence>